<evidence type="ECO:0000313" key="1">
    <source>
        <dbReference type="EMBL" id="MCC9016449.1"/>
    </source>
</evidence>
<reference evidence="1" key="1">
    <citation type="submission" date="2021-11" db="EMBL/GenBank/DDBJ databases">
        <title>Description of novel Flavobacterium species.</title>
        <authorList>
            <person name="Saticioglu I.B."/>
            <person name="Ay H."/>
            <person name="Altun S."/>
            <person name="Duman M."/>
        </authorList>
    </citation>
    <scope>NUCLEOTIDE SEQUENCE</scope>
    <source>
        <strain evidence="1">F-126</strain>
    </source>
</reference>
<dbReference type="Proteomes" id="UP001430700">
    <property type="component" value="Unassembled WGS sequence"/>
</dbReference>
<dbReference type="RefSeq" id="WP_229998437.1">
    <property type="nucleotide sequence ID" value="NZ_JAJJMN010000001.1"/>
</dbReference>
<comment type="caution">
    <text evidence="1">The sequence shown here is derived from an EMBL/GenBank/DDBJ whole genome shotgun (WGS) entry which is preliminary data.</text>
</comment>
<name>A0ABS8LVA0_9FLAO</name>
<accession>A0ABS8LVA0</accession>
<sequence length="485" mass="54967">MATNINNILSWFKTGEKPTQKQFWDSWQSFWHKEEQIPQSAISDLDSVLNAKTEKAQFDAHKTDRDAHPEIFTVKEDKTNKNQRDGYAGLDALGKLYSNQLPDPLLTLTKLEAEEYINNSKLVKGQLYEITGVDNGWCDVQLRALENNVLETNGIGKFNNPDYYSYSLWTKNMIGTFNNVVGNFVKGENVTSNNGALGKYLSYGFIEFISGNWADASSITGSESLATSDVSGFVNSPSYSINDIVIWGNNHWRNLNGNPGVYVDESSLDTSEWVIDTAAMITVYDPIRYNWEGDQIYYRENDYNNKTGNNKIGGYVKGFKWGGTITNTQIPALECYIANLNIQMSDCYFKGFSIGDSVNNLFNTLHINNINTYNFQMYGITNNTYLNIYEMNCARISFRETVFKTPFNIGSIAAPYAFSIYGVDNLKSMQNIYIQHDLHLSQLDTSNWTELFKEHPKTILNKPNGDSVITYIDNNNEQKIVALSS</sequence>
<gene>
    <name evidence="1" type="ORF">LNQ34_01510</name>
</gene>
<dbReference type="EMBL" id="JAJJMN010000001">
    <property type="protein sequence ID" value="MCC9016449.1"/>
    <property type="molecule type" value="Genomic_DNA"/>
</dbReference>
<evidence type="ECO:0000313" key="2">
    <source>
        <dbReference type="Proteomes" id="UP001430700"/>
    </source>
</evidence>
<protein>
    <submittedName>
        <fullName evidence="1">Uncharacterized protein</fullName>
    </submittedName>
</protein>
<keyword evidence="2" id="KW-1185">Reference proteome</keyword>
<organism evidence="1 2">
    <name type="scientific">Flavobacterium lipolyticum</name>
    <dbReference type="NCBI Taxonomy" id="2893754"/>
    <lineage>
        <taxon>Bacteria</taxon>
        <taxon>Pseudomonadati</taxon>
        <taxon>Bacteroidota</taxon>
        <taxon>Flavobacteriia</taxon>
        <taxon>Flavobacteriales</taxon>
        <taxon>Flavobacteriaceae</taxon>
        <taxon>Flavobacterium</taxon>
    </lineage>
</organism>
<proteinExistence type="predicted"/>